<dbReference type="RefSeq" id="WP_134114399.1">
    <property type="nucleotide sequence ID" value="NZ_SOEG01000002.1"/>
</dbReference>
<dbReference type="Proteomes" id="UP000295832">
    <property type="component" value="Unassembled WGS sequence"/>
</dbReference>
<evidence type="ECO:0000256" key="4">
    <source>
        <dbReference type="ARBA" id="ARBA00049288"/>
    </source>
</evidence>
<dbReference type="InterPro" id="IPR016143">
    <property type="entry name" value="Citrate_synth-like_sm_a-sub"/>
</dbReference>
<dbReference type="Gene3D" id="1.10.580.10">
    <property type="entry name" value="Citrate Synthase, domain 1"/>
    <property type="match status" value="1"/>
</dbReference>
<dbReference type="InterPro" id="IPR024176">
    <property type="entry name" value="Citrate_synthase_bac-typ"/>
</dbReference>
<evidence type="ECO:0000313" key="7">
    <source>
        <dbReference type="EMBL" id="TDX58867.1"/>
    </source>
</evidence>
<evidence type="ECO:0000256" key="6">
    <source>
        <dbReference type="PIRSR" id="PIRSR001369-1"/>
    </source>
</evidence>
<evidence type="ECO:0000256" key="3">
    <source>
        <dbReference type="ARBA" id="ARBA00022679"/>
    </source>
</evidence>
<dbReference type="InterPro" id="IPR016142">
    <property type="entry name" value="Citrate_synth-like_lrg_a-sub"/>
</dbReference>
<evidence type="ECO:0000256" key="1">
    <source>
        <dbReference type="ARBA" id="ARBA00005163"/>
    </source>
</evidence>
<dbReference type="Pfam" id="PF00285">
    <property type="entry name" value="Citrate_synt"/>
    <property type="match status" value="1"/>
</dbReference>
<name>A0A4R8HQW6_9FIRM</name>
<gene>
    <name evidence="7" type="ORF">C7959_1025</name>
</gene>
<dbReference type="InterPro" id="IPR002020">
    <property type="entry name" value="Citrate_synthase"/>
</dbReference>
<feature type="active site" evidence="6">
    <location>
        <position position="290"/>
    </location>
</feature>
<dbReference type="SUPFAM" id="SSF48256">
    <property type="entry name" value="Citrate synthase"/>
    <property type="match status" value="1"/>
</dbReference>
<feature type="active site" evidence="6">
    <location>
        <position position="352"/>
    </location>
</feature>
<organism evidence="7 8">
    <name type="scientific">Orenia marismortui</name>
    <dbReference type="NCBI Taxonomy" id="46469"/>
    <lineage>
        <taxon>Bacteria</taxon>
        <taxon>Bacillati</taxon>
        <taxon>Bacillota</taxon>
        <taxon>Clostridia</taxon>
        <taxon>Halanaerobiales</taxon>
        <taxon>Halobacteroidaceae</taxon>
        <taxon>Orenia</taxon>
    </lineage>
</organism>
<accession>A0A4R8HQW6</accession>
<dbReference type="AlphaFoldDB" id="A0A4R8HQW6"/>
<sequence length="412" mass="46764">MLEKIKECLCVCNITEERTQKEYSEIISTLFDKGYFPGLKGIPIVESTISNIDGEKGILTFRGYPVEELANNCSYEEVCFLLLTGELPNKKEQEELRRKLLTHKKVDSKVTDLITNMDRNLHPMYMLSTGVLLLQGSDNTSFNIQNQKENIERVIRLIAKLPTLIGVYRTNNPNFAEGKEFNSFAQYALYCLDEGSSQNQKLVDIFEKLLILHADHTINNSTFSVRAVGSSHASIFASIASAINSLSGPLHGGANEKVIKMLEEIEVPENAEEYINNKKSQGEKIMGLGHRVYKTYDPRGVYFKKELLPQIFNDNNPFEIDSSLEDLYKVAEEVEEIALKQLGSKGIYPNVDFWSGLILKAMNIKSNYFTTIFALGRIMGWSAHWLENIESKSSIFRPKQLYKGSEIRSIKK</sequence>
<comment type="caution">
    <text evidence="7">The sequence shown here is derived from an EMBL/GenBank/DDBJ whole genome shotgun (WGS) entry which is preliminary data.</text>
</comment>
<dbReference type="PIRSF" id="PIRSF001369">
    <property type="entry name" value="Citrate_synth"/>
    <property type="match status" value="1"/>
</dbReference>
<comment type="similarity">
    <text evidence="2 5">Belongs to the citrate synthase family.</text>
</comment>
<dbReference type="EMBL" id="SOEG01000002">
    <property type="protein sequence ID" value="TDX58867.1"/>
    <property type="molecule type" value="Genomic_DNA"/>
</dbReference>
<keyword evidence="8" id="KW-1185">Reference proteome</keyword>
<evidence type="ECO:0000256" key="2">
    <source>
        <dbReference type="ARBA" id="ARBA00010566"/>
    </source>
</evidence>
<comment type="catalytic activity">
    <reaction evidence="4">
        <text>oxaloacetate + acetyl-CoA + H2O = citrate + CoA + H(+)</text>
        <dbReference type="Rhea" id="RHEA:16845"/>
        <dbReference type="ChEBI" id="CHEBI:15377"/>
        <dbReference type="ChEBI" id="CHEBI:15378"/>
        <dbReference type="ChEBI" id="CHEBI:16452"/>
        <dbReference type="ChEBI" id="CHEBI:16947"/>
        <dbReference type="ChEBI" id="CHEBI:57287"/>
        <dbReference type="ChEBI" id="CHEBI:57288"/>
        <dbReference type="EC" id="2.3.3.16"/>
    </reaction>
</comment>
<dbReference type="PANTHER" id="PTHR11739:SF4">
    <property type="entry name" value="CITRATE SYNTHASE, PEROXISOMAL"/>
    <property type="match status" value="1"/>
</dbReference>
<dbReference type="PRINTS" id="PR00143">
    <property type="entry name" value="CITRTSNTHASE"/>
</dbReference>
<dbReference type="Gene3D" id="1.10.230.10">
    <property type="entry name" value="Cytochrome P450-Terp, domain 2"/>
    <property type="match status" value="1"/>
</dbReference>
<dbReference type="CDD" id="cd06118">
    <property type="entry name" value="citrate_synt_like_1"/>
    <property type="match status" value="1"/>
</dbReference>
<dbReference type="GO" id="GO:0036440">
    <property type="term" value="F:citrate synthase activity"/>
    <property type="evidence" value="ECO:0007669"/>
    <property type="project" value="UniProtKB-EC"/>
</dbReference>
<dbReference type="UniPathway" id="UPA00223"/>
<dbReference type="PANTHER" id="PTHR11739">
    <property type="entry name" value="CITRATE SYNTHASE"/>
    <property type="match status" value="1"/>
</dbReference>
<evidence type="ECO:0000313" key="8">
    <source>
        <dbReference type="Proteomes" id="UP000295832"/>
    </source>
</evidence>
<dbReference type="InterPro" id="IPR036969">
    <property type="entry name" value="Citrate_synthase_sf"/>
</dbReference>
<dbReference type="STRING" id="926561.GCA_000379025_02056"/>
<evidence type="ECO:0000256" key="5">
    <source>
        <dbReference type="PIRNR" id="PIRNR001369"/>
    </source>
</evidence>
<dbReference type="GO" id="GO:0006099">
    <property type="term" value="P:tricarboxylic acid cycle"/>
    <property type="evidence" value="ECO:0007669"/>
    <property type="project" value="UniProtKB-UniPathway"/>
</dbReference>
<keyword evidence="3 5" id="KW-0808">Transferase</keyword>
<protein>
    <recommendedName>
        <fullName evidence="5">Citrate synthase</fullName>
    </recommendedName>
</protein>
<proteinExistence type="inferred from homology"/>
<reference evidence="7 8" key="1">
    <citation type="submission" date="2019-03" db="EMBL/GenBank/DDBJ databases">
        <title>Subsurface microbial communities from deep shales in Ohio and West Virginia, USA.</title>
        <authorList>
            <person name="Wrighton K."/>
        </authorList>
    </citation>
    <scope>NUCLEOTIDE SEQUENCE [LARGE SCALE GENOMIC DNA]</scope>
    <source>
        <strain evidence="7 8">MSL 6dP</strain>
    </source>
</reference>
<comment type="pathway">
    <text evidence="1">Carbohydrate metabolism; tricarboxylic acid cycle.</text>
</comment>
<dbReference type="GO" id="GO:0005975">
    <property type="term" value="P:carbohydrate metabolic process"/>
    <property type="evidence" value="ECO:0007669"/>
    <property type="project" value="TreeGrafter"/>
</dbReference>